<dbReference type="Proteomes" id="UP000279236">
    <property type="component" value="Unassembled WGS sequence"/>
</dbReference>
<reference evidence="2 3" key="1">
    <citation type="submission" date="2018-11" db="EMBL/GenBank/DDBJ databases">
        <title>Genome sequence of Apiotrichum porosum DSM 27194.</title>
        <authorList>
            <person name="Aliyu H."/>
            <person name="Gorte O."/>
            <person name="Ochsenreither K."/>
        </authorList>
    </citation>
    <scope>NUCLEOTIDE SEQUENCE [LARGE SCALE GENOMIC DNA]</scope>
    <source>
        <strain evidence="2 3">DSM 27194</strain>
    </source>
</reference>
<dbReference type="EMBL" id="RSCE01000010">
    <property type="protein sequence ID" value="RSH79339.1"/>
    <property type="molecule type" value="Genomic_DNA"/>
</dbReference>
<protein>
    <submittedName>
        <fullName evidence="2">Uncharacterized protein</fullName>
    </submittedName>
</protein>
<name>A0A427XKC1_9TREE</name>
<keyword evidence="3" id="KW-1185">Reference proteome</keyword>
<feature type="compositionally biased region" description="Acidic residues" evidence="1">
    <location>
        <begin position="12"/>
        <end position="27"/>
    </location>
</feature>
<feature type="region of interest" description="Disordered" evidence="1">
    <location>
        <begin position="127"/>
        <end position="184"/>
    </location>
</feature>
<accession>A0A427XKC1</accession>
<evidence type="ECO:0000256" key="1">
    <source>
        <dbReference type="SAM" id="MobiDB-lite"/>
    </source>
</evidence>
<gene>
    <name evidence="2" type="ORF">EHS24_001381</name>
</gene>
<comment type="caution">
    <text evidence="2">The sequence shown here is derived from an EMBL/GenBank/DDBJ whole genome shotgun (WGS) entry which is preliminary data.</text>
</comment>
<dbReference type="AlphaFoldDB" id="A0A427XKC1"/>
<organism evidence="2 3">
    <name type="scientific">Apiotrichum porosum</name>
    <dbReference type="NCBI Taxonomy" id="105984"/>
    <lineage>
        <taxon>Eukaryota</taxon>
        <taxon>Fungi</taxon>
        <taxon>Dikarya</taxon>
        <taxon>Basidiomycota</taxon>
        <taxon>Agaricomycotina</taxon>
        <taxon>Tremellomycetes</taxon>
        <taxon>Trichosporonales</taxon>
        <taxon>Trichosporonaceae</taxon>
        <taxon>Apiotrichum</taxon>
    </lineage>
</organism>
<dbReference type="RefSeq" id="XP_028474486.1">
    <property type="nucleotide sequence ID" value="XM_028617179.1"/>
</dbReference>
<sequence>MRSKQGYVSDDDKSDEESADESNDDIAYELQIPERPAAVSAMMATLGHTIPSKPVVHRGGDPRRARSPVNDTADSSEPARKRAKTTAATVPAATAAAAATVCAPAVGAGPDIAVEDSSEIHALATTLPATSSLTNHPDATMLDDDDAGTSDRPPRRPAMDVIDATMLDDDDAGTSDRPPRRRAMDVIDVSMVDDDCDDDNSSDNELRLPEFIDLTMEEDA</sequence>
<feature type="region of interest" description="Disordered" evidence="1">
    <location>
        <begin position="48"/>
        <end position="87"/>
    </location>
</feature>
<dbReference type="GeneID" id="39585924"/>
<evidence type="ECO:0000313" key="2">
    <source>
        <dbReference type="EMBL" id="RSH79339.1"/>
    </source>
</evidence>
<feature type="region of interest" description="Disordered" evidence="1">
    <location>
        <begin position="1"/>
        <end position="27"/>
    </location>
</feature>
<evidence type="ECO:0000313" key="3">
    <source>
        <dbReference type="Proteomes" id="UP000279236"/>
    </source>
</evidence>
<proteinExistence type="predicted"/>